<evidence type="ECO:0000256" key="4">
    <source>
        <dbReference type="ARBA" id="ARBA00022692"/>
    </source>
</evidence>
<dbReference type="InterPro" id="IPR003864">
    <property type="entry name" value="CSC1/OSCA1-like_7TM"/>
</dbReference>
<dbReference type="GO" id="GO:0005886">
    <property type="term" value="C:plasma membrane"/>
    <property type="evidence" value="ECO:0007669"/>
    <property type="project" value="TreeGrafter"/>
</dbReference>
<feature type="compositionally biased region" description="Low complexity" evidence="7">
    <location>
        <begin position="1348"/>
        <end position="1385"/>
    </location>
</feature>
<dbReference type="STRING" id="5288.A0A5C5G0B1"/>
<gene>
    <name evidence="11" type="ORF">DMC30DRAFT_445240</name>
</gene>
<feature type="compositionally biased region" description="Low complexity" evidence="7">
    <location>
        <begin position="1252"/>
        <end position="1270"/>
    </location>
</feature>
<dbReference type="Pfam" id="PF02714">
    <property type="entry name" value="RSN1_7TM"/>
    <property type="match status" value="1"/>
</dbReference>
<evidence type="ECO:0000313" key="12">
    <source>
        <dbReference type="Proteomes" id="UP000311382"/>
    </source>
</evidence>
<dbReference type="Proteomes" id="UP000311382">
    <property type="component" value="Unassembled WGS sequence"/>
</dbReference>
<feature type="transmembrane region" description="Helical" evidence="8">
    <location>
        <begin position="134"/>
        <end position="156"/>
    </location>
</feature>
<dbReference type="InterPro" id="IPR045122">
    <property type="entry name" value="Csc1-like"/>
</dbReference>
<keyword evidence="5 8" id="KW-1133">Transmembrane helix</keyword>
<feature type="domain" description="CSC1/OSCA1-like N-terminal transmembrane" evidence="10">
    <location>
        <begin position="83"/>
        <end position="203"/>
    </location>
</feature>
<evidence type="ECO:0000256" key="7">
    <source>
        <dbReference type="SAM" id="MobiDB-lite"/>
    </source>
</evidence>
<feature type="region of interest" description="Disordered" evidence="7">
    <location>
        <begin position="1432"/>
        <end position="1467"/>
    </location>
</feature>
<feature type="transmembrane region" description="Helical" evidence="8">
    <location>
        <begin position="639"/>
        <end position="663"/>
    </location>
</feature>
<feature type="transmembrane region" description="Helical" evidence="8">
    <location>
        <begin position="27"/>
        <end position="47"/>
    </location>
</feature>
<feature type="region of interest" description="Disordered" evidence="7">
    <location>
        <begin position="296"/>
        <end position="343"/>
    </location>
</feature>
<feature type="region of interest" description="Disordered" evidence="7">
    <location>
        <begin position="228"/>
        <end position="256"/>
    </location>
</feature>
<feature type="transmembrane region" description="Helical" evidence="8">
    <location>
        <begin position="730"/>
        <end position="756"/>
    </location>
</feature>
<feature type="transmembrane region" description="Helical" evidence="8">
    <location>
        <begin position="777"/>
        <end position="800"/>
    </location>
</feature>
<feature type="region of interest" description="Disordered" evidence="7">
    <location>
        <begin position="1160"/>
        <end position="1188"/>
    </location>
</feature>
<keyword evidence="6 8" id="KW-0472">Membrane</keyword>
<accession>A0A5C5G0B1</accession>
<proteinExistence type="inferred from homology"/>
<keyword evidence="12" id="KW-1185">Reference proteome</keyword>
<dbReference type="GO" id="GO:0005227">
    <property type="term" value="F:calcium-activated cation channel activity"/>
    <property type="evidence" value="ECO:0007669"/>
    <property type="project" value="InterPro"/>
</dbReference>
<dbReference type="PANTHER" id="PTHR13018:SF139">
    <property type="entry name" value="PHOSPHATE METABOLISM PROTEIN 7"/>
    <property type="match status" value="1"/>
</dbReference>
<keyword evidence="4 8" id="KW-0812">Transmembrane</keyword>
<dbReference type="EMBL" id="SOZI01000024">
    <property type="protein sequence ID" value="TNY22533.1"/>
    <property type="molecule type" value="Genomic_DNA"/>
</dbReference>
<reference evidence="11 12" key="1">
    <citation type="submission" date="2019-03" db="EMBL/GenBank/DDBJ databases">
        <title>Rhodosporidium diobovatum UCD-FST 08-225 genome sequencing, assembly, and annotation.</title>
        <authorList>
            <person name="Fakankun I.U."/>
            <person name="Fristensky B."/>
            <person name="Levin D.B."/>
        </authorList>
    </citation>
    <scope>NUCLEOTIDE SEQUENCE [LARGE SCALE GENOMIC DNA]</scope>
    <source>
        <strain evidence="11 12">UCD-FST 08-225</strain>
    </source>
</reference>
<feature type="transmembrane region" description="Helical" evidence="8">
    <location>
        <begin position="189"/>
        <end position="210"/>
    </location>
</feature>
<feature type="compositionally biased region" description="Low complexity" evidence="7">
    <location>
        <begin position="299"/>
        <end position="318"/>
    </location>
</feature>
<evidence type="ECO:0000259" key="9">
    <source>
        <dbReference type="Pfam" id="PF02714"/>
    </source>
</evidence>
<dbReference type="InterPro" id="IPR032880">
    <property type="entry name" value="CSC1/OSCA1-like_N"/>
</dbReference>
<sequence>MLCIVWRPDGRSVKLATLDQKTFANTFSGLKSTAITAGCFIIGGVLLKETLSRLRRYPDEDARRKRGHPTRDRGVEGWAMGCIYRARSYVAGPQSADYTRPLAWVIEAYKLPESFYETHCGADATVYVRFLRGCFFWTTCLAGTLFPILMSINYLYAKSSFSPNAIDRASLTALVQGSRGLHLLPIHVVSVWIVILSWIAMLTWLGHGALRVRRNELRRLIRDDAERRQPSAASAGAAADDRPGILPRPTAELDLDPSIPDSEVGWRYRTVLVRNIPPLLRSEQSLREYFERYLRDEPQSQQQQQQPQAPSSSSDSPPALVEKHEYPPSGSAKHSGDSTPSTGLAPIAEVVLVRRQTELNQLYFTRYREVLDQLETAHVQLARAVMQWVRERIARDEALREGKRPKGTRREWWKKHVRRQDVEHTAREGDDLLVERLKPFLDSSRSAMPQRQGGEDEAAEDETLWEALHDLQTQQPDILDRFQPLFRLRYFSAAVPAIDYFLLKHNLLFSLIEDKRAHPEAVEAASTAFVTFERAADARRARTHLKWRPIKSLYRGRLFDCKISMAPELRDLHWPRVALVSLSSDLLRGTLLQALIWAVTIIWVLPISVLIGLLTLNSLRDHVPKLAAFLDDNPVAQSLVTSLLPTALIALLNMYTPTVIGLIQRHGRTIITESKWSSLTQSSYWKFVVINLLIIFTVGTTAFTAILNAFSSPASILDVVAGAFPRAATFYISYLLLQIGVQTGVELSLLGISWINHASIRKYVAPRKRALENIPRFFGAQTWLPNHLFVCSICLIFAVLNPLVLALGWLYFSFSVIVLKSQFAHVYYRRNFELGGRVWFRRIFRYSLDMCILSSFIMVAFFWVLREFGCGGACIPLIPILVAVKILGSRWFDHLMDEIEEARINAICGEGDPLDELSVPLSPSPSASSGEPHTHSRRVTISEAVSTIRTFATVTLPSLALHPSAPLPHVGTPAASASSKLAAHRRAQTDRAASLGAAKAAKLQQQRPRASTAPDDWGRHILDPAVSAEGSATDESAHGSPRVPPQEVSGTADAAVLATDYAEAQAVSAEKAPLGLEGEKEPSKLKEAEKADAPARRALVTAYPPIVRDDRPVSHLRYRNPAEHEPLARSLWLPRDPLKPVDLGDTIQFHGRALVSSAGGRGIVGQWDEAETEDEDEDEEDSGERSPEKLVLSPASLFHDGANSSPDDLNRVGSRLSGISLGGGGVYTLRGTERVRVAADVAAKAQQEEPAAANLARAASRASSIGRRSSTGVNPSRQHSPVLLRHPNSPRPSPPAIPSFSEGSTSVTTPDEAQSSSAYPFPPPVPGPYLPQSETHLSPPRTLRHRSPSAASSTPAGPTSPVSPTSPASPTATTRTGRSASVATSMRSARTLGHLRLAAHEAVILEDAAGEAGSAAGVSVSQSAAVRSELLEEERRSHLAHQKQEEYRQRQERRDREEVEGGARKGGSWFRRLLAKQELEEQTDET</sequence>
<evidence type="ECO:0000256" key="3">
    <source>
        <dbReference type="ARBA" id="ARBA00022448"/>
    </source>
</evidence>
<evidence type="ECO:0000256" key="2">
    <source>
        <dbReference type="ARBA" id="ARBA00007779"/>
    </source>
</evidence>
<name>A0A5C5G0B1_9BASI</name>
<feature type="compositionally biased region" description="Acidic residues" evidence="7">
    <location>
        <begin position="1168"/>
        <end position="1182"/>
    </location>
</feature>
<feature type="region of interest" description="Disordered" evidence="7">
    <location>
        <begin position="1252"/>
        <end position="1385"/>
    </location>
</feature>
<protein>
    <recommendedName>
        <fullName evidence="13">DUF221-domain-containing protein</fullName>
    </recommendedName>
</protein>
<feature type="transmembrane region" description="Helical" evidence="8">
    <location>
        <begin position="594"/>
        <end position="619"/>
    </location>
</feature>
<feature type="transmembrane region" description="Helical" evidence="8">
    <location>
        <begin position="848"/>
        <end position="865"/>
    </location>
</feature>
<evidence type="ECO:0000256" key="8">
    <source>
        <dbReference type="SAM" id="Phobius"/>
    </source>
</evidence>
<feature type="region of interest" description="Disordered" evidence="7">
    <location>
        <begin position="970"/>
        <end position="1048"/>
    </location>
</feature>
<evidence type="ECO:0000256" key="5">
    <source>
        <dbReference type="ARBA" id="ARBA00022989"/>
    </source>
</evidence>
<feature type="compositionally biased region" description="Pro residues" evidence="7">
    <location>
        <begin position="1320"/>
        <end position="1329"/>
    </location>
</feature>
<keyword evidence="3" id="KW-0813">Transport</keyword>
<feature type="compositionally biased region" description="Low complexity" evidence="7">
    <location>
        <begin position="991"/>
        <end position="1010"/>
    </location>
</feature>
<comment type="similarity">
    <text evidence="2">Belongs to the CSC1 (TC 1.A.17) family.</text>
</comment>
<comment type="subcellular location">
    <subcellularLocation>
        <location evidence="1">Membrane</location>
        <topology evidence="1">Multi-pass membrane protein</topology>
    </subcellularLocation>
</comment>
<feature type="transmembrane region" description="Helical" evidence="8">
    <location>
        <begin position="684"/>
        <end position="710"/>
    </location>
</feature>
<evidence type="ECO:0000256" key="1">
    <source>
        <dbReference type="ARBA" id="ARBA00004141"/>
    </source>
</evidence>
<comment type="caution">
    <text evidence="11">The sequence shown here is derived from an EMBL/GenBank/DDBJ whole genome shotgun (WGS) entry which is preliminary data.</text>
</comment>
<feature type="compositionally biased region" description="Polar residues" evidence="7">
    <location>
        <begin position="1302"/>
        <end position="1318"/>
    </location>
</feature>
<feature type="compositionally biased region" description="Low complexity" evidence="7">
    <location>
        <begin position="919"/>
        <end position="929"/>
    </location>
</feature>
<dbReference type="OrthoDB" id="1689567at2759"/>
<evidence type="ECO:0000256" key="6">
    <source>
        <dbReference type="ARBA" id="ARBA00023136"/>
    </source>
</evidence>
<feature type="region of interest" description="Disordered" evidence="7">
    <location>
        <begin position="919"/>
        <end position="938"/>
    </location>
</feature>
<evidence type="ECO:0008006" key="13">
    <source>
        <dbReference type="Google" id="ProtNLM"/>
    </source>
</evidence>
<evidence type="ECO:0000313" key="11">
    <source>
        <dbReference type="EMBL" id="TNY22533.1"/>
    </source>
</evidence>
<feature type="domain" description="CSC1/OSCA1-like 7TM region" evidence="9">
    <location>
        <begin position="594"/>
        <end position="862"/>
    </location>
</feature>
<evidence type="ECO:0000259" key="10">
    <source>
        <dbReference type="Pfam" id="PF13967"/>
    </source>
</evidence>
<feature type="compositionally biased region" description="Basic and acidic residues" evidence="7">
    <location>
        <begin position="1432"/>
        <end position="1463"/>
    </location>
</feature>
<dbReference type="PANTHER" id="PTHR13018">
    <property type="entry name" value="PROBABLE MEMBRANE PROTEIN DUF221-RELATED"/>
    <property type="match status" value="1"/>
</dbReference>
<organism evidence="11 12">
    <name type="scientific">Rhodotorula diobovata</name>
    <dbReference type="NCBI Taxonomy" id="5288"/>
    <lineage>
        <taxon>Eukaryota</taxon>
        <taxon>Fungi</taxon>
        <taxon>Dikarya</taxon>
        <taxon>Basidiomycota</taxon>
        <taxon>Pucciniomycotina</taxon>
        <taxon>Microbotryomycetes</taxon>
        <taxon>Sporidiobolales</taxon>
        <taxon>Sporidiobolaceae</taxon>
        <taxon>Rhodotorula</taxon>
    </lineage>
</organism>
<dbReference type="Pfam" id="PF13967">
    <property type="entry name" value="RSN1_TM"/>
    <property type="match status" value="1"/>
</dbReference>
<feature type="transmembrane region" description="Helical" evidence="8">
    <location>
        <begin position="806"/>
        <end position="828"/>
    </location>
</feature>